<dbReference type="RefSeq" id="WP_199386046.1">
    <property type="nucleotide sequence ID" value="NZ_JAEMHM010000020.1"/>
</dbReference>
<dbReference type="PANTHER" id="PTHR43711">
    <property type="entry name" value="TWO-COMPONENT HISTIDINE KINASE"/>
    <property type="match status" value="1"/>
</dbReference>
<dbReference type="Pfam" id="PF00512">
    <property type="entry name" value="HisKA"/>
    <property type="match status" value="1"/>
</dbReference>
<dbReference type="EMBL" id="JAEMHM010000020">
    <property type="protein sequence ID" value="MBJ6727134.1"/>
    <property type="molecule type" value="Genomic_DNA"/>
</dbReference>
<evidence type="ECO:0000313" key="8">
    <source>
        <dbReference type="EMBL" id="MBJ6727134.1"/>
    </source>
</evidence>
<dbReference type="GO" id="GO:0000155">
    <property type="term" value="F:phosphorelay sensor kinase activity"/>
    <property type="evidence" value="ECO:0007669"/>
    <property type="project" value="InterPro"/>
</dbReference>
<dbReference type="PRINTS" id="PR00344">
    <property type="entry name" value="BCTRLSENSOR"/>
</dbReference>
<dbReference type="CDD" id="cd16922">
    <property type="entry name" value="HATPase_EvgS-ArcB-TorS-like"/>
    <property type="match status" value="1"/>
</dbReference>
<dbReference type="InterPro" id="IPR036890">
    <property type="entry name" value="HATPase_C_sf"/>
</dbReference>
<dbReference type="SUPFAM" id="SSF55874">
    <property type="entry name" value="ATPase domain of HSP90 chaperone/DNA topoisomerase II/histidine kinase"/>
    <property type="match status" value="1"/>
</dbReference>
<dbReference type="EC" id="2.7.13.3" evidence="2"/>
<dbReference type="SMART" id="SM00388">
    <property type="entry name" value="HisKA"/>
    <property type="match status" value="1"/>
</dbReference>
<dbReference type="PANTHER" id="PTHR43711:SF26">
    <property type="entry name" value="SENSOR HISTIDINE KINASE RCSC"/>
    <property type="match status" value="1"/>
</dbReference>
<comment type="catalytic activity">
    <reaction evidence="1">
        <text>ATP + protein L-histidine = ADP + protein N-phospho-L-histidine.</text>
        <dbReference type="EC" id="2.7.13.3"/>
    </reaction>
</comment>
<keyword evidence="6" id="KW-0902">Two-component regulatory system</keyword>
<reference evidence="8" key="1">
    <citation type="submission" date="2020-12" db="EMBL/GenBank/DDBJ databases">
        <title>Geomonas sp. Red875, isolated from river sediment.</title>
        <authorList>
            <person name="Xu Z."/>
            <person name="Zhang Z."/>
            <person name="Masuda Y."/>
            <person name="Itoh H."/>
            <person name="Senoo K."/>
        </authorList>
    </citation>
    <scope>NUCLEOTIDE SEQUENCE</scope>
    <source>
        <strain evidence="8">Red875</strain>
    </source>
</reference>
<evidence type="ECO:0000256" key="2">
    <source>
        <dbReference type="ARBA" id="ARBA00012438"/>
    </source>
</evidence>
<keyword evidence="5" id="KW-0418">Kinase</keyword>
<dbReference type="CDD" id="cd00082">
    <property type="entry name" value="HisKA"/>
    <property type="match status" value="1"/>
</dbReference>
<dbReference type="Pfam" id="PF02518">
    <property type="entry name" value="HATPase_c"/>
    <property type="match status" value="1"/>
</dbReference>
<dbReference type="FunFam" id="3.30.565.10:FF:000010">
    <property type="entry name" value="Sensor histidine kinase RcsC"/>
    <property type="match status" value="1"/>
</dbReference>
<dbReference type="InterPro" id="IPR004358">
    <property type="entry name" value="Sig_transdc_His_kin-like_C"/>
</dbReference>
<proteinExistence type="predicted"/>
<sequence>MQSYTAQEQDEIFFAGQLIVSADQVSPATKVAEVDERFSRSTELEAMAIVDGDRPVGLITRTKLLFLLSRRFGYELHSRHAIISIADQAPLVVFEDELLDAVIEKACARPPQDIYDEIIVAREDGSFLGLLSLKELVIQQSIALTRNVVLKEVATARSQELERVNQVKSQFLATVTHELRSPVNAIIGLVHLLKMAADQGSMEQIQERLGFLLTTATNLRTVITNILDLSKIEAGKMEVAQQEVDLGALLNEIAETTRVLVRDKDVAVVVTAPGEDVVAVTDPIKLRQIVTNLASNAAKFTEQGRVELRLIPEAAGRTIEVADTGIGIKEEDLRLLFTAFSQVEDAATKSHEGTGLGLAISKNLAQLIGGSISVSSVYGTGTTFRLTLPR</sequence>
<evidence type="ECO:0000259" key="7">
    <source>
        <dbReference type="PROSITE" id="PS50109"/>
    </source>
</evidence>
<dbReference type="Gene3D" id="3.30.565.10">
    <property type="entry name" value="Histidine kinase-like ATPase, C-terminal domain"/>
    <property type="match status" value="1"/>
</dbReference>
<dbReference type="AlphaFoldDB" id="A0A8J7M262"/>
<dbReference type="InterPro" id="IPR003594">
    <property type="entry name" value="HATPase_dom"/>
</dbReference>
<dbReference type="SUPFAM" id="SSF47384">
    <property type="entry name" value="Homodimeric domain of signal transducing histidine kinase"/>
    <property type="match status" value="1"/>
</dbReference>
<name>A0A8J7M262_9BACT</name>
<gene>
    <name evidence="8" type="ORF">JFN93_20680</name>
</gene>
<dbReference type="InterPro" id="IPR003661">
    <property type="entry name" value="HisK_dim/P_dom"/>
</dbReference>
<evidence type="ECO:0000313" key="9">
    <source>
        <dbReference type="Proteomes" id="UP000636888"/>
    </source>
</evidence>
<evidence type="ECO:0000256" key="3">
    <source>
        <dbReference type="ARBA" id="ARBA00022553"/>
    </source>
</evidence>
<keyword evidence="9" id="KW-1185">Reference proteome</keyword>
<evidence type="ECO:0000256" key="6">
    <source>
        <dbReference type="ARBA" id="ARBA00023012"/>
    </source>
</evidence>
<dbReference type="SMART" id="SM00387">
    <property type="entry name" value="HATPase_c"/>
    <property type="match status" value="1"/>
</dbReference>
<organism evidence="8 9">
    <name type="scientific">Geomesophilobacter sediminis</name>
    <dbReference type="NCBI Taxonomy" id="2798584"/>
    <lineage>
        <taxon>Bacteria</taxon>
        <taxon>Pseudomonadati</taxon>
        <taxon>Thermodesulfobacteriota</taxon>
        <taxon>Desulfuromonadia</taxon>
        <taxon>Geobacterales</taxon>
        <taxon>Geobacteraceae</taxon>
        <taxon>Geomesophilobacter</taxon>
    </lineage>
</organism>
<keyword evidence="4" id="KW-0808">Transferase</keyword>
<dbReference type="Gene3D" id="1.10.287.130">
    <property type="match status" value="1"/>
</dbReference>
<keyword evidence="3" id="KW-0597">Phosphoprotein</keyword>
<protein>
    <recommendedName>
        <fullName evidence="2">histidine kinase</fullName>
        <ecNumber evidence="2">2.7.13.3</ecNumber>
    </recommendedName>
</protein>
<dbReference type="InterPro" id="IPR046342">
    <property type="entry name" value="CBS_dom_sf"/>
</dbReference>
<dbReference type="InterPro" id="IPR050736">
    <property type="entry name" value="Sensor_HK_Regulatory"/>
</dbReference>
<dbReference type="InterPro" id="IPR036097">
    <property type="entry name" value="HisK_dim/P_sf"/>
</dbReference>
<dbReference type="SUPFAM" id="SSF54631">
    <property type="entry name" value="CBS-domain pair"/>
    <property type="match status" value="1"/>
</dbReference>
<evidence type="ECO:0000256" key="5">
    <source>
        <dbReference type="ARBA" id="ARBA00022777"/>
    </source>
</evidence>
<dbReference type="PROSITE" id="PS50109">
    <property type="entry name" value="HIS_KIN"/>
    <property type="match status" value="1"/>
</dbReference>
<feature type="domain" description="Histidine kinase" evidence="7">
    <location>
        <begin position="174"/>
        <end position="390"/>
    </location>
</feature>
<dbReference type="InterPro" id="IPR005467">
    <property type="entry name" value="His_kinase_dom"/>
</dbReference>
<comment type="caution">
    <text evidence="8">The sequence shown here is derived from an EMBL/GenBank/DDBJ whole genome shotgun (WGS) entry which is preliminary data.</text>
</comment>
<accession>A0A8J7M262</accession>
<dbReference type="Proteomes" id="UP000636888">
    <property type="component" value="Unassembled WGS sequence"/>
</dbReference>
<evidence type="ECO:0000256" key="4">
    <source>
        <dbReference type="ARBA" id="ARBA00022679"/>
    </source>
</evidence>
<evidence type="ECO:0000256" key="1">
    <source>
        <dbReference type="ARBA" id="ARBA00000085"/>
    </source>
</evidence>